<reference evidence="2 3" key="2">
    <citation type="submission" date="2018-06" db="EMBL/GenBank/DDBJ databases">
        <title>Metagenomic assembly of (sub)arctic Cyanobacteria and their associated microbiome from non-axenic cultures.</title>
        <authorList>
            <person name="Baurain D."/>
        </authorList>
    </citation>
    <scope>NUCLEOTIDE SEQUENCE [LARGE SCALE GENOMIC DNA]</scope>
    <source>
        <strain evidence="2">ULC066bin1</strain>
    </source>
</reference>
<organism evidence="2 3">
    <name type="scientific">Pseudanabaena frigida</name>
    <dbReference type="NCBI Taxonomy" id="945775"/>
    <lineage>
        <taxon>Bacteria</taxon>
        <taxon>Bacillati</taxon>
        <taxon>Cyanobacteriota</taxon>
        <taxon>Cyanophyceae</taxon>
        <taxon>Pseudanabaenales</taxon>
        <taxon>Pseudanabaenaceae</taxon>
        <taxon>Pseudanabaena</taxon>
    </lineage>
</organism>
<keyword evidence="1" id="KW-0175">Coiled coil</keyword>
<name>A0A2W4WJY9_9CYAN</name>
<reference evidence="2 3" key="1">
    <citation type="submission" date="2018-04" db="EMBL/GenBank/DDBJ databases">
        <authorList>
            <person name="Go L.Y."/>
            <person name="Mitchell J.A."/>
        </authorList>
    </citation>
    <scope>NUCLEOTIDE SEQUENCE [LARGE SCALE GENOMIC DNA]</scope>
    <source>
        <strain evidence="2">ULC066bin1</strain>
    </source>
</reference>
<evidence type="ECO:0000256" key="1">
    <source>
        <dbReference type="SAM" id="Coils"/>
    </source>
</evidence>
<evidence type="ECO:0000313" key="3">
    <source>
        <dbReference type="Proteomes" id="UP000249467"/>
    </source>
</evidence>
<feature type="coiled-coil region" evidence="1">
    <location>
        <begin position="36"/>
        <end position="63"/>
    </location>
</feature>
<accession>A0A2W4WJY9</accession>
<comment type="caution">
    <text evidence="2">The sequence shown here is derived from an EMBL/GenBank/DDBJ whole genome shotgun (WGS) entry which is preliminary data.</text>
</comment>
<sequence>MSTRRSDSAFPVGYNRDTDSLVEGMTKREYFAILIMQGLTAANAKFEDEYQKARLAVAEADALIDILAYEANPLKPD</sequence>
<proteinExistence type="predicted"/>
<dbReference type="AlphaFoldDB" id="A0A2W4WJY9"/>
<protein>
    <submittedName>
        <fullName evidence="2">Uncharacterized protein</fullName>
    </submittedName>
</protein>
<dbReference type="EMBL" id="QBML01000005">
    <property type="protein sequence ID" value="PZO43527.1"/>
    <property type="molecule type" value="Genomic_DNA"/>
</dbReference>
<dbReference type="Proteomes" id="UP000249467">
    <property type="component" value="Unassembled WGS sequence"/>
</dbReference>
<evidence type="ECO:0000313" key="2">
    <source>
        <dbReference type="EMBL" id="PZO43527.1"/>
    </source>
</evidence>
<gene>
    <name evidence="2" type="ORF">DCF19_05820</name>
</gene>